<proteinExistence type="predicted"/>
<organism evidence="2 3">
    <name type="scientific">Panagrellus redivivus</name>
    <name type="common">Microworm</name>
    <dbReference type="NCBI Taxonomy" id="6233"/>
    <lineage>
        <taxon>Eukaryota</taxon>
        <taxon>Metazoa</taxon>
        <taxon>Ecdysozoa</taxon>
        <taxon>Nematoda</taxon>
        <taxon>Chromadorea</taxon>
        <taxon>Rhabditida</taxon>
        <taxon>Tylenchina</taxon>
        <taxon>Panagrolaimomorpha</taxon>
        <taxon>Panagrolaimoidea</taxon>
        <taxon>Panagrolaimidae</taxon>
        <taxon>Panagrellus</taxon>
    </lineage>
</organism>
<feature type="compositionally biased region" description="Basic and acidic residues" evidence="1">
    <location>
        <begin position="37"/>
        <end position="47"/>
    </location>
</feature>
<protein>
    <submittedName>
        <fullName evidence="3">Uncharacterized protein</fullName>
    </submittedName>
</protein>
<keyword evidence="2" id="KW-1185">Reference proteome</keyword>
<evidence type="ECO:0000313" key="2">
    <source>
        <dbReference type="Proteomes" id="UP000492821"/>
    </source>
</evidence>
<feature type="compositionally biased region" description="Polar residues" evidence="1">
    <location>
        <begin position="7"/>
        <end position="27"/>
    </location>
</feature>
<feature type="compositionally biased region" description="Basic and acidic residues" evidence="1">
    <location>
        <begin position="189"/>
        <end position="199"/>
    </location>
</feature>
<dbReference type="WBParaSite" id="Pan_g18642.t1">
    <property type="protein sequence ID" value="Pan_g18642.t1"/>
    <property type="gene ID" value="Pan_g18642"/>
</dbReference>
<evidence type="ECO:0000313" key="3">
    <source>
        <dbReference type="WBParaSite" id="Pan_g18642.t1"/>
    </source>
</evidence>
<sequence length="213" mass="24239">MRKKQNPKTTTAMPEPSPSSRKYSVSKQAFGMRRCPRAKDENVDDTKPTFVPSKQDDSAEGWQRLIGCRTEQSNQNEKGMEIAICQASIARKHTVKKGEQRSWKNRKCQRHDFEKKKRVLRTGASPVPTAARMPRIMATPAVNMRRMKPEFERAFEEDEDEEKEDEQEDGTPGPKLSSTETTSEAVLYRSDDNGIDLKRNGSNANTEDNKSES</sequence>
<dbReference type="Proteomes" id="UP000492821">
    <property type="component" value="Unassembled WGS sequence"/>
</dbReference>
<name>A0A7E4VAH3_PANRE</name>
<feature type="region of interest" description="Disordered" evidence="1">
    <location>
        <begin position="1"/>
        <end position="60"/>
    </location>
</feature>
<feature type="region of interest" description="Disordered" evidence="1">
    <location>
        <begin position="93"/>
        <end position="213"/>
    </location>
</feature>
<feature type="compositionally biased region" description="Acidic residues" evidence="1">
    <location>
        <begin position="155"/>
        <end position="169"/>
    </location>
</feature>
<evidence type="ECO:0000256" key="1">
    <source>
        <dbReference type="SAM" id="MobiDB-lite"/>
    </source>
</evidence>
<reference evidence="3" key="2">
    <citation type="submission" date="2020-10" db="UniProtKB">
        <authorList>
            <consortium name="WormBaseParasite"/>
        </authorList>
    </citation>
    <scope>IDENTIFICATION</scope>
</reference>
<dbReference type="AlphaFoldDB" id="A0A7E4VAH3"/>
<reference evidence="2" key="1">
    <citation type="journal article" date="2013" name="Genetics">
        <title>The draft genome and transcriptome of Panagrellus redivivus are shaped by the harsh demands of a free-living lifestyle.</title>
        <authorList>
            <person name="Srinivasan J."/>
            <person name="Dillman A.R."/>
            <person name="Macchietto M.G."/>
            <person name="Heikkinen L."/>
            <person name="Lakso M."/>
            <person name="Fracchia K.M."/>
            <person name="Antoshechkin I."/>
            <person name="Mortazavi A."/>
            <person name="Wong G."/>
            <person name="Sternberg P.W."/>
        </authorList>
    </citation>
    <scope>NUCLEOTIDE SEQUENCE [LARGE SCALE GENOMIC DNA]</scope>
    <source>
        <strain evidence="2">MT8872</strain>
    </source>
</reference>
<accession>A0A7E4VAH3</accession>